<reference evidence="6 7" key="1">
    <citation type="journal article" date="2022" name="Microbiol. Resour. Announc.">
        <title>Complete Genome Sequence of Mesorhizobium ciceri Strain R30, a Rhizobium Used as a Commercial Inoculant for Chickpea in Argentina.</title>
        <authorList>
            <person name="Foresto E."/>
            <person name="Revale S."/>
            <person name="Primo E."/>
            <person name="Nievas F."/>
            <person name="Carezzano E."/>
            <person name="Puente M."/>
            <person name="Alzari P."/>
            <person name="Mart M."/>
            <person name="Ben-Assaya M."/>
            <person name="Mornico D."/>
            <person name="Santoro M."/>
            <person name="Mart F."/>
            <person name="Giordano W."/>
            <person name="Bogino P."/>
        </authorList>
    </citation>
    <scope>NUCLEOTIDE SEQUENCE [LARGE SCALE GENOMIC DNA]</scope>
    <source>
        <strain evidence="6 7">R30</strain>
    </source>
</reference>
<proteinExistence type="inferred from homology"/>
<dbReference type="InterPro" id="IPR036390">
    <property type="entry name" value="WH_DNA-bd_sf"/>
</dbReference>
<dbReference type="Pfam" id="PF00126">
    <property type="entry name" value="HTH_1"/>
    <property type="match status" value="1"/>
</dbReference>
<evidence type="ECO:0000313" key="6">
    <source>
        <dbReference type="EMBL" id="UTU54427.1"/>
    </source>
</evidence>
<dbReference type="GO" id="GO:0005829">
    <property type="term" value="C:cytosol"/>
    <property type="evidence" value="ECO:0007669"/>
    <property type="project" value="TreeGrafter"/>
</dbReference>
<evidence type="ECO:0000313" key="7">
    <source>
        <dbReference type="Proteomes" id="UP001060070"/>
    </source>
</evidence>
<organism evidence="6 7">
    <name type="scientific">Mesorhizobium ciceri</name>
    <dbReference type="NCBI Taxonomy" id="39645"/>
    <lineage>
        <taxon>Bacteria</taxon>
        <taxon>Pseudomonadati</taxon>
        <taxon>Pseudomonadota</taxon>
        <taxon>Alphaproteobacteria</taxon>
        <taxon>Hyphomicrobiales</taxon>
        <taxon>Phyllobacteriaceae</taxon>
        <taxon>Mesorhizobium</taxon>
    </lineage>
</organism>
<evidence type="ECO:0000256" key="1">
    <source>
        <dbReference type="ARBA" id="ARBA00009437"/>
    </source>
</evidence>
<name>A0AB38TI28_9HYPH</name>
<evidence type="ECO:0000256" key="4">
    <source>
        <dbReference type="ARBA" id="ARBA00023163"/>
    </source>
</evidence>
<dbReference type="CDD" id="cd08421">
    <property type="entry name" value="PBP2_LTTR_like_1"/>
    <property type="match status" value="1"/>
</dbReference>
<feature type="domain" description="HTH lysR-type" evidence="5">
    <location>
        <begin position="1"/>
        <end position="60"/>
    </location>
</feature>
<dbReference type="AlphaFoldDB" id="A0AB38TI28"/>
<dbReference type="Gene3D" id="1.10.10.10">
    <property type="entry name" value="Winged helix-like DNA-binding domain superfamily/Winged helix DNA-binding domain"/>
    <property type="match status" value="1"/>
</dbReference>
<dbReference type="PROSITE" id="PS50931">
    <property type="entry name" value="HTH_LYSR"/>
    <property type="match status" value="1"/>
</dbReference>
<evidence type="ECO:0000259" key="5">
    <source>
        <dbReference type="PROSITE" id="PS50931"/>
    </source>
</evidence>
<sequence length="294" mass="31892">MRFDLLSLQLFVAVCEEQSIAKAADREHIAASAVSKRISDLEIRLSTPLFHRSSKGLELTAAAQALLHHARVVLRDLKQMEIELAHHASGVSGQVRIFASVSTIIQHLPSDLSNFLGTHSAIRIDLEEGTSQQAVDAVAENAADIGVFGGVVPRRGLKYIPYRSDRLVVLAHRDHPLSSQTSVKFADLPDYDLIGPSRGSFLDMLVIRAAAELSKPLKMPIRVNGFETVSTMVEAQMGVGLVPAGCAARYVTGGMLAAIALDEPWAVRQWNICVQDSQGLPPPVKLLLKHLTNS</sequence>
<dbReference type="Proteomes" id="UP001060070">
    <property type="component" value="Chromosome"/>
</dbReference>
<dbReference type="SUPFAM" id="SSF46785">
    <property type="entry name" value="Winged helix' DNA-binding domain"/>
    <property type="match status" value="1"/>
</dbReference>
<evidence type="ECO:0000256" key="2">
    <source>
        <dbReference type="ARBA" id="ARBA00023015"/>
    </source>
</evidence>
<comment type="similarity">
    <text evidence="1">Belongs to the LysR transcriptional regulatory family.</text>
</comment>
<dbReference type="InterPro" id="IPR005119">
    <property type="entry name" value="LysR_subst-bd"/>
</dbReference>
<protein>
    <submittedName>
        <fullName evidence="6">LysR family transcriptional regulator</fullName>
    </submittedName>
</protein>
<dbReference type="InterPro" id="IPR050950">
    <property type="entry name" value="HTH-type_LysR_regulators"/>
</dbReference>
<dbReference type="Pfam" id="PF03466">
    <property type="entry name" value="LysR_substrate"/>
    <property type="match status" value="1"/>
</dbReference>
<keyword evidence="2" id="KW-0805">Transcription regulation</keyword>
<keyword evidence="3" id="KW-0238">DNA-binding</keyword>
<dbReference type="EMBL" id="CP088147">
    <property type="protein sequence ID" value="UTU54427.1"/>
    <property type="molecule type" value="Genomic_DNA"/>
</dbReference>
<dbReference type="InterPro" id="IPR036388">
    <property type="entry name" value="WH-like_DNA-bd_sf"/>
</dbReference>
<keyword evidence="4" id="KW-0804">Transcription</keyword>
<dbReference type="RefSeq" id="WP_032899521.1">
    <property type="nucleotide sequence ID" value="NZ_CP088147.1"/>
</dbReference>
<gene>
    <name evidence="6" type="ORF">LRP29_13985</name>
</gene>
<dbReference type="PANTHER" id="PTHR30419:SF2">
    <property type="entry name" value="LYSR FAMILY TRANSCRIPTIONAL REGULATOR"/>
    <property type="match status" value="1"/>
</dbReference>
<dbReference type="InterPro" id="IPR000847">
    <property type="entry name" value="LysR_HTH_N"/>
</dbReference>
<dbReference type="PANTHER" id="PTHR30419">
    <property type="entry name" value="HTH-TYPE TRANSCRIPTIONAL REGULATOR YBHD"/>
    <property type="match status" value="1"/>
</dbReference>
<dbReference type="FunFam" id="1.10.10.10:FF:000001">
    <property type="entry name" value="LysR family transcriptional regulator"/>
    <property type="match status" value="1"/>
</dbReference>
<accession>A0AB38TI28</accession>
<dbReference type="SUPFAM" id="SSF53850">
    <property type="entry name" value="Periplasmic binding protein-like II"/>
    <property type="match status" value="1"/>
</dbReference>
<dbReference type="Gene3D" id="3.40.190.290">
    <property type="match status" value="1"/>
</dbReference>
<dbReference type="GO" id="GO:0003700">
    <property type="term" value="F:DNA-binding transcription factor activity"/>
    <property type="evidence" value="ECO:0007669"/>
    <property type="project" value="InterPro"/>
</dbReference>
<evidence type="ECO:0000256" key="3">
    <source>
        <dbReference type="ARBA" id="ARBA00023125"/>
    </source>
</evidence>
<keyword evidence="7" id="KW-1185">Reference proteome</keyword>
<dbReference type="GO" id="GO:0003677">
    <property type="term" value="F:DNA binding"/>
    <property type="evidence" value="ECO:0007669"/>
    <property type="project" value="UniProtKB-KW"/>
</dbReference>